<evidence type="ECO:0000313" key="1">
    <source>
        <dbReference type="EMBL" id="RAI79288.1"/>
    </source>
</evidence>
<dbReference type="EMBL" id="MJBI02000009">
    <property type="protein sequence ID" value="RAI79288.1"/>
    <property type="molecule type" value="Genomic_DNA"/>
</dbReference>
<accession>A0A364JKY3</accession>
<evidence type="ECO:0000313" key="2">
    <source>
        <dbReference type="Proteomes" id="UP000229523"/>
    </source>
</evidence>
<protein>
    <submittedName>
        <fullName evidence="1">DNA-binding protein</fullName>
    </submittedName>
</protein>
<dbReference type="AlphaFoldDB" id="A0A364JKY3"/>
<organism evidence="1 2">
    <name type="scientific">Macrococcoides goetzii</name>
    <dbReference type="NCBI Taxonomy" id="1891097"/>
    <lineage>
        <taxon>Bacteria</taxon>
        <taxon>Bacillati</taxon>
        <taxon>Bacillota</taxon>
        <taxon>Bacilli</taxon>
        <taxon>Bacillales</taxon>
        <taxon>Staphylococcaceae</taxon>
        <taxon>Macrococcoides</taxon>
    </lineage>
</organism>
<dbReference type="Proteomes" id="UP000229523">
    <property type="component" value="Unassembled WGS sequence"/>
</dbReference>
<proteinExistence type="predicted"/>
<dbReference type="GO" id="GO:0003677">
    <property type="term" value="F:DNA binding"/>
    <property type="evidence" value="ECO:0007669"/>
    <property type="project" value="UniProtKB-KW"/>
</dbReference>
<keyword evidence="1" id="KW-0238">DNA-binding</keyword>
<dbReference type="RefSeq" id="WP_099576894.1">
    <property type="nucleotide sequence ID" value="NZ_MJBI02000009.1"/>
</dbReference>
<comment type="caution">
    <text evidence="1">The sequence shown here is derived from an EMBL/GenBank/DDBJ whole genome shotgun (WGS) entry which is preliminary data.</text>
</comment>
<reference evidence="1 2" key="1">
    <citation type="journal article" date="2018" name="Front. Microbiol.">
        <title>Description and Comparative Genomics of Macrococcus caseolyticus subsp. hominis subsp. nov., Macrococcus goetzii sp. nov., Macrococcus epidermidis sp. nov., and Macrococcus bohemicus sp. nov., Novel Macrococci From Human Clinical Material With Virulence Potential and Suspected Uptake of Foreign DNA by Natural Transformation.</title>
        <authorList>
            <person name="Maslanova I."/>
            <person name="Wertheimer Z."/>
            <person name="Sedlacek I."/>
            <person name="Svec P."/>
            <person name="Indrakova A."/>
            <person name="Kovarovic V."/>
            <person name="Schumann P."/>
            <person name="Sproer C."/>
            <person name="Kralova S."/>
            <person name="Sedo O."/>
            <person name="Kristofova L."/>
            <person name="Vrbovska V."/>
            <person name="Fuzik T."/>
            <person name="Petras P."/>
            <person name="Zdrahal Z."/>
            <person name="Ruzickova V."/>
            <person name="Doskar J."/>
            <person name="Pantucek R."/>
        </authorList>
    </citation>
    <scope>NUCLEOTIDE SEQUENCE [LARGE SCALE GENOMIC DNA]</scope>
    <source>
        <strain evidence="1 2">CCM 4927</strain>
    </source>
</reference>
<sequence>MRKEIQSLLDSNISANQIERDTKVSKAVISKLRNKQRNLDDITLKTAETLYEYYINK</sequence>
<name>A0A364JKY3_9STAP</name>
<keyword evidence="2" id="KW-1185">Reference proteome</keyword>
<gene>
    <name evidence="1" type="ORF">BFS35_012065</name>
</gene>